<dbReference type="Proteomes" id="UP000320055">
    <property type="component" value="Unassembled WGS sequence"/>
</dbReference>
<reference evidence="1 2" key="1">
    <citation type="submission" date="2019-01" db="EMBL/GenBank/DDBJ databases">
        <authorList>
            <person name="Brito A."/>
        </authorList>
    </citation>
    <scope>NUCLEOTIDE SEQUENCE [LARGE SCALE GENOMIC DNA]</scope>
    <source>
        <strain evidence="1">1</strain>
    </source>
</reference>
<dbReference type="RefSeq" id="WP_144871447.1">
    <property type="nucleotide sequence ID" value="NZ_LR213938.1"/>
</dbReference>
<dbReference type="Gene3D" id="3.80.10.10">
    <property type="entry name" value="Ribonuclease Inhibitor"/>
    <property type="match status" value="1"/>
</dbReference>
<dbReference type="SUPFAM" id="SSF52047">
    <property type="entry name" value="RNI-like"/>
    <property type="match status" value="1"/>
</dbReference>
<sequence length="410" mass="46695">MMNEERQPKQYDAVLGGNNPPPVNGLVLGGIAGVERRLNSSDIKTKIAAVTDALDYGGDGIDLVIDALSDSSEEFQIAAAKVLKQQGNVDAKQALLNYNPHLFVTTLKDWNQIRFNPEVGIKNQIDNAYILNLEVIERRLGRRQRGVSINHNLDVINSLLQQPQISQIEALICNIEWDYWNEHKQFGFFLEAICDAKDKLSSLRALFIGDREEHQFRKSKIDIFDITPILKAYPNLEVLKVRGRFSEYPLECEGFRHEHLKTLIIETADLSEHNLTQILNLDLPALEYLEIWLGRQISYYPDDNSHIRKMLANLLKDDSFPNLKYLGLKSSEPADIIAEEITNSSLLARLAILDLSMGCLTDRGYSLLKNHLKAEKLYALRIDIGGAYYDYEGETSFIQDEGDRYYALYE</sequence>
<keyword evidence="2" id="KW-1185">Reference proteome</keyword>
<dbReference type="InterPro" id="IPR032675">
    <property type="entry name" value="LRR_dom_sf"/>
</dbReference>
<evidence type="ECO:0000313" key="1">
    <source>
        <dbReference type="EMBL" id="VEP13186.1"/>
    </source>
</evidence>
<dbReference type="EMBL" id="CAACVJ010000099">
    <property type="protein sequence ID" value="VEP13186.1"/>
    <property type="molecule type" value="Genomic_DNA"/>
</dbReference>
<evidence type="ECO:0000313" key="2">
    <source>
        <dbReference type="Proteomes" id="UP000320055"/>
    </source>
</evidence>
<gene>
    <name evidence="1" type="ORF">H1P_1880014</name>
</gene>
<dbReference type="OrthoDB" id="571184at2"/>
<name>A0A563VP08_9CYAN</name>
<organism evidence="1 2">
    <name type="scientific">Hyella patelloides LEGE 07179</name>
    <dbReference type="NCBI Taxonomy" id="945734"/>
    <lineage>
        <taxon>Bacteria</taxon>
        <taxon>Bacillati</taxon>
        <taxon>Cyanobacteriota</taxon>
        <taxon>Cyanophyceae</taxon>
        <taxon>Pleurocapsales</taxon>
        <taxon>Hyellaceae</taxon>
        <taxon>Hyella</taxon>
    </lineage>
</organism>
<proteinExistence type="predicted"/>
<dbReference type="AlphaFoldDB" id="A0A563VP08"/>
<accession>A0A563VP08</accession>
<protein>
    <submittedName>
        <fullName evidence="1">Uncharacterized protein</fullName>
    </submittedName>
</protein>